<evidence type="ECO:0000313" key="10">
    <source>
        <dbReference type="Proteomes" id="UP000269721"/>
    </source>
</evidence>
<dbReference type="Gene3D" id="1.10.420.10">
    <property type="entry name" value="Peroxidase, domain 2"/>
    <property type="match status" value="1"/>
</dbReference>
<dbReference type="PANTHER" id="PTHR31356">
    <property type="entry name" value="THYLAKOID LUMENAL 29 KDA PROTEIN, CHLOROPLASTIC-RELATED"/>
    <property type="match status" value="1"/>
</dbReference>
<keyword evidence="1 7" id="KW-0575">Peroxidase</keyword>
<comment type="similarity">
    <text evidence="6">Belongs to the peroxidase family.</text>
</comment>
<dbReference type="GO" id="GO:0042744">
    <property type="term" value="P:hydrogen peroxide catabolic process"/>
    <property type="evidence" value="ECO:0007669"/>
    <property type="project" value="TreeGrafter"/>
</dbReference>
<keyword evidence="2" id="KW-0349">Heme</keyword>
<dbReference type="Pfam" id="PF00141">
    <property type="entry name" value="peroxidase"/>
    <property type="match status" value="1"/>
</dbReference>
<keyword evidence="5" id="KW-0408">Iron</keyword>
<dbReference type="PANTHER" id="PTHR31356:SF36">
    <property type="entry name" value="L-ASCORBATE PEROXIDASE 3"/>
    <property type="match status" value="1"/>
</dbReference>
<dbReference type="SUPFAM" id="SSF48113">
    <property type="entry name" value="Heme-dependent peroxidases"/>
    <property type="match status" value="1"/>
</dbReference>
<gene>
    <name evidence="9" type="ORF">BDK51DRAFT_44958</name>
</gene>
<dbReference type="EMBL" id="ML000272">
    <property type="protein sequence ID" value="RKO84295.1"/>
    <property type="molecule type" value="Genomic_DNA"/>
</dbReference>
<keyword evidence="4 7" id="KW-0560">Oxidoreductase</keyword>
<dbReference type="GO" id="GO:0034599">
    <property type="term" value="P:cellular response to oxidative stress"/>
    <property type="evidence" value="ECO:0007669"/>
    <property type="project" value="InterPro"/>
</dbReference>
<name>A0A4P9VZ81_9FUNG</name>
<dbReference type="InterPro" id="IPR010255">
    <property type="entry name" value="Haem_peroxidase_sf"/>
</dbReference>
<dbReference type="PROSITE" id="PS50873">
    <property type="entry name" value="PEROXIDASE_4"/>
    <property type="match status" value="1"/>
</dbReference>
<dbReference type="PRINTS" id="PR00458">
    <property type="entry name" value="PEROXIDASE"/>
</dbReference>
<organism evidence="9 10">
    <name type="scientific">Blyttiomyces helicus</name>
    <dbReference type="NCBI Taxonomy" id="388810"/>
    <lineage>
        <taxon>Eukaryota</taxon>
        <taxon>Fungi</taxon>
        <taxon>Fungi incertae sedis</taxon>
        <taxon>Chytridiomycota</taxon>
        <taxon>Chytridiomycota incertae sedis</taxon>
        <taxon>Chytridiomycetes</taxon>
        <taxon>Chytridiomycetes incertae sedis</taxon>
        <taxon>Blyttiomyces</taxon>
    </lineage>
</organism>
<evidence type="ECO:0000256" key="7">
    <source>
        <dbReference type="RuleBase" id="RU363051"/>
    </source>
</evidence>
<dbReference type="GO" id="GO:0004601">
    <property type="term" value="F:peroxidase activity"/>
    <property type="evidence" value="ECO:0007669"/>
    <property type="project" value="UniProtKB-KW"/>
</dbReference>
<dbReference type="AlphaFoldDB" id="A0A4P9VZ81"/>
<dbReference type="OrthoDB" id="2114378at2759"/>
<evidence type="ECO:0000256" key="1">
    <source>
        <dbReference type="ARBA" id="ARBA00022559"/>
    </source>
</evidence>
<keyword evidence="3" id="KW-0479">Metal-binding</keyword>
<feature type="domain" description="Plant heme peroxidase family profile" evidence="8">
    <location>
        <begin position="120"/>
        <end position="304"/>
    </location>
</feature>
<dbReference type="InterPro" id="IPR044831">
    <property type="entry name" value="Ccp1-like"/>
</dbReference>
<evidence type="ECO:0000256" key="4">
    <source>
        <dbReference type="ARBA" id="ARBA00023002"/>
    </source>
</evidence>
<evidence type="ECO:0000256" key="6">
    <source>
        <dbReference type="RuleBase" id="RU004241"/>
    </source>
</evidence>
<accession>A0A4P9VZ81</accession>
<proteinExistence type="inferred from homology"/>
<evidence type="ECO:0000313" key="9">
    <source>
        <dbReference type="EMBL" id="RKO84295.1"/>
    </source>
</evidence>
<dbReference type="GO" id="GO:0020037">
    <property type="term" value="F:heme binding"/>
    <property type="evidence" value="ECO:0007669"/>
    <property type="project" value="UniProtKB-UniRule"/>
</dbReference>
<dbReference type="GO" id="GO:0000302">
    <property type="term" value="P:response to reactive oxygen species"/>
    <property type="evidence" value="ECO:0007669"/>
    <property type="project" value="TreeGrafter"/>
</dbReference>
<reference evidence="10" key="1">
    <citation type="journal article" date="2018" name="Nat. Microbiol.">
        <title>Leveraging single-cell genomics to expand the fungal tree of life.</title>
        <authorList>
            <person name="Ahrendt S.R."/>
            <person name="Quandt C.A."/>
            <person name="Ciobanu D."/>
            <person name="Clum A."/>
            <person name="Salamov A."/>
            <person name="Andreopoulos B."/>
            <person name="Cheng J.F."/>
            <person name="Woyke T."/>
            <person name="Pelin A."/>
            <person name="Henrissat B."/>
            <person name="Reynolds N.K."/>
            <person name="Benny G.L."/>
            <person name="Smith M.E."/>
            <person name="James T.Y."/>
            <person name="Grigoriev I.V."/>
        </authorList>
    </citation>
    <scope>NUCLEOTIDE SEQUENCE [LARGE SCALE GENOMIC DNA]</scope>
</reference>
<dbReference type="Proteomes" id="UP000269721">
    <property type="component" value="Unassembled WGS sequence"/>
</dbReference>
<evidence type="ECO:0000256" key="2">
    <source>
        <dbReference type="ARBA" id="ARBA00022617"/>
    </source>
</evidence>
<dbReference type="GO" id="GO:0046872">
    <property type="term" value="F:metal ion binding"/>
    <property type="evidence" value="ECO:0007669"/>
    <property type="project" value="UniProtKB-UniRule"/>
</dbReference>
<dbReference type="InterPro" id="IPR002016">
    <property type="entry name" value="Haem_peroxidase"/>
</dbReference>
<protein>
    <recommendedName>
        <fullName evidence="7">Peroxidase</fullName>
        <ecNumber evidence="7">1.11.1.-</ecNumber>
    </recommendedName>
</protein>
<keyword evidence="10" id="KW-1185">Reference proteome</keyword>
<dbReference type="Gene3D" id="1.10.520.10">
    <property type="match status" value="1"/>
</dbReference>
<evidence type="ECO:0000259" key="8">
    <source>
        <dbReference type="PROSITE" id="PS50873"/>
    </source>
</evidence>
<dbReference type="EC" id="1.11.1.-" evidence="7"/>
<evidence type="ECO:0000256" key="5">
    <source>
        <dbReference type="ARBA" id="ARBA00023004"/>
    </source>
</evidence>
<evidence type="ECO:0000256" key="3">
    <source>
        <dbReference type="ARBA" id="ARBA00022723"/>
    </source>
</evidence>
<sequence length="304" mass="32747">MPRHVSLTPITYGPEPVRSLYKTHHRGLHSFPLIPETQPSSPHILHFTTQAMFPRILCAAAALAAAAPLVSALPNDVSNRHDFIYQEFADKVKLFIAENGCGGDSSRNPKTGRVLPPLWLRLIFHDSGDVSLKGEGGDAPPVSRVVSLRPSPHPFRPDSTATWFQSNGSFGLDGSIIFELGRPGNEGLAIADMAHHTSVLMPDTMNLAAIATIAACGGPEIQFTSGLKHPGPDPHHLLPLPSDPNELSVENMFRMGFNASQVVAIVTGSHTLGGLHAANNPHLTSLEFAPFDFTPTVFDNNIFK</sequence>